<dbReference type="EMBL" id="JBHRSJ010000036">
    <property type="protein sequence ID" value="MFC2974729.1"/>
    <property type="molecule type" value="Genomic_DNA"/>
</dbReference>
<evidence type="ECO:0000256" key="1">
    <source>
        <dbReference type="SAM" id="MobiDB-lite"/>
    </source>
</evidence>
<reference evidence="3" key="1">
    <citation type="journal article" date="2019" name="Int. J. Syst. Evol. Microbiol.">
        <title>The Global Catalogue of Microorganisms (GCM) 10K type strain sequencing project: providing services to taxonomists for standard genome sequencing and annotation.</title>
        <authorList>
            <consortium name="The Broad Institute Genomics Platform"/>
            <consortium name="The Broad Institute Genome Sequencing Center for Infectious Disease"/>
            <person name="Wu L."/>
            <person name="Ma J."/>
        </authorList>
    </citation>
    <scope>NUCLEOTIDE SEQUENCE [LARGE SCALE GENOMIC DNA]</scope>
    <source>
        <strain evidence="3">KCTC 62195</strain>
    </source>
</reference>
<evidence type="ECO:0000313" key="2">
    <source>
        <dbReference type="EMBL" id="MFC2974729.1"/>
    </source>
</evidence>
<dbReference type="Proteomes" id="UP001595457">
    <property type="component" value="Unassembled WGS sequence"/>
</dbReference>
<comment type="caution">
    <text evidence="2">The sequence shown here is derived from an EMBL/GenBank/DDBJ whole genome shotgun (WGS) entry which is preliminary data.</text>
</comment>
<feature type="region of interest" description="Disordered" evidence="1">
    <location>
        <begin position="36"/>
        <end position="59"/>
    </location>
</feature>
<organism evidence="2 3">
    <name type="scientific">Azotobacter bryophylli</name>
    <dbReference type="NCBI Taxonomy" id="1986537"/>
    <lineage>
        <taxon>Bacteria</taxon>
        <taxon>Pseudomonadati</taxon>
        <taxon>Pseudomonadota</taxon>
        <taxon>Gammaproteobacteria</taxon>
        <taxon>Pseudomonadales</taxon>
        <taxon>Pseudomonadaceae</taxon>
        <taxon>Azotobacter</taxon>
    </lineage>
</organism>
<keyword evidence="3" id="KW-1185">Reference proteome</keyword>
<dbReference type="RefSeq" id="WP_377817011.1">
    <property type="nucleotide sequence ID" value="NZ_JBHRSJ010000036.1"/>
</dbReference>
<proteinExistence type="predicted"/>
<name>A0ABV7AYU0_9GAMM</name>
<sequence>MHTATLHVHPACASNRQLIERLQAATGRLVVVRGGKPRLSERKTPLPAPFDPNDGGFAA</sequence>
<accession>A0ABV7AYU0</accession>
<protein>
    <submittedName>
        <fullName evidence="2">Uncharacterized protein</fullName>
    </submittedName>
</protein>
<evidence type="ECO:0000313" key="3">
    <source>
        <dbReference type="Proteomes" id="UP001595457"/>
    </source>
</evidence>
<gene>
    <name evidence="2" type="ORF">ACFOJE_21280</name>
</gene>